<dbReference type="EMBL" id="LT906439">
    <property type="protein sequence ID" value="SNU86522.1"/>
    <property type="molecule type" value="Genomic_DNA"/>
</dbReference>
<dbReference type="Proteomes" id="UP000215185">
    <property type="component" value="Chromosome 1"/>
</dbReference>
<organism evidence="2 3">
    <name type="scientific">Streptococcus merionis</name>
    <dbReference type="NCBI Taxonomy" id="400065"/>
    <lineage>
        <taxon>Bacteria</taxon>
        <taxon>Bacillati</taxon>
        <taxon>Bacillota</taxon>
        <taxon>Bacilli</taxon>
        <taxon>Lactobacillales</taxon>
        <taxon>Streptococcaceae</taxon>
        <taxon>Streptococcus</taxon>
    </lineage>
</organism>
<protein>
    <submittedName>
        <fullName evidence="2">TRAP-type C4-dicarboxylate transport system, small permease component</fullName>
    </submittedName>
</protein>
<name>A0A239SMR0_9STRE</name>
<keyword evidence="1" id="KW-0472">Membrane</keyword>
<evidence type="ECO:0000313" key="2">
    <source>
        <dbReference type="EMBL" id="SNU86522.1"/>
    </source>
</evidence>
<dbReference type="AlphaFoldDB" id="A0A239SMR0"/>
<keyword evidence="1" id="KW-0812">Transmembrane</keyword>
<keyword evidence="1" id="KW-1133">Transmembrane helix</keyword>
<evidence type="ECO:0000313" key="3">
    <source>
        <dbReference type="Proteomes" id="UP000215185"/>
    </source>
</evidence>
<dbReference type="STRING" id="1123308.GCA_000380085_00591"/>
<gene>
    <name evidence="2" type="ORF">SAMEA4412692_00262</name>
</gene>
<accession>A0A239SMR0</accession>
<sequence>MIAIRKLLDKCLEFICSVVFVVMILVVLYQIFVRTVLGNPNTVTEEFVKFSLVVFACFSLCRWKKVSFISIPIIRSLEPTKAKNTRYRCSNFICSICSSGNDFWGI</sequence>
<keyword evidence="3" id="KW-1185">Reference proteome</keyword>
<feature type="transmembrane region" description="Helical" evidence="1">
    <location>
        <begin position="12"/>
        <end position="32"/>
    </location>
</feature>
<dbReference type="KEGG" id="smen:SAMEA4412692_0262"/>
<evidence type="ECO:0000256" key="1">
    <source>
        <dbReference type="SAM" id="Phobius"/>
    </source>
</evidence>
<proteinExistence type="predicted"/>
<reference evidence="2 3" key="1">
    <citation type="submission" date="2017-06" db="EMBL/GenBank/DDBJ databases">
        <authorList>
            <consortium name="Pathogen Informatics"/>
        </authorList>
    </citation>
    <scope>NUCLEOTIDE SEQUENCE [LARGE SCALE GENOMIC DNA]</scope>
    <source>
        <strain evidence="2 3">NCTC13788</strain>
    </source>
</reference>